<feature type="compositionally biased region" description="Polar residues" evidence="2">
    <location>
        <begin position="48"/>
        <end position="60"/>
    </location>
</feature>
<dbReference type="Proteomes" id="UP000765509">
    <property type="component" value="Unassembled WGS sequence"/>
</dbReference>
<keyword evidence="4" id="KW-1185">Reference proteome</keyword>
<organism evidence="3 4">
    <name type="scientific">Austropuccinia psidii MF-1</name>
    <dbReference type="NCBI Taxonomy" id="1389203"/>
    <lineage>
        <taxon>Eukaryota</taxon>
        <taxon>Fungi</taxon>
        <taxon>Dikarya</taxon>
        <taxon>Basidiomycota</taxon>
        <taxon>Pucciniomycotina</taxon>
        <taxon>Pucciniomycetes</taxon>
        <taxon>Pucciniales</taxon>
        <taxon>Sphaerophragmiaceae</taxon>
        <taxon>Austropuccinia</taxon>
    </lineage>
</organism>
<gene>
    <name evidence="3" type="ORF">O181_009414</name>
</gene>
<dbReference type="EMBL" id="AVOT02002252">
    <property type="protein sequence ID" value="MBW0469699.1"/>
    <property type="molecule type" value="Genomic_DNA"/>
</dbReference>
<feature type="region of interest" description="Disordered" evidence="2">
    <location>
        <begin position="16"/>
        <end position="76"/>
    </location>
</feature>
<evidence type="ECO:0000256" key="1">
    <source>
        <dbReference type="SAM" id="Coils"/>
    </source>
</evidence>
<protein>
    <submittedName>
        <fullName evidence="3">Uncharacterized protein</fullName>
    </submittedName>
</protein>
<comment type="caution">
    <text evidence="3">The sequence shown here is derived from an EMBL/GenBank/DDBJ whole genome shotgun (WGS) entry which is preliminary data.</text>
</comment>
<keyword evidence="1" id="KW-0175">Coiled coil</keyword>
<evidence type="ECO:0000313" key="3">
    <source>
        <dbReference type="EMBL" id="MBW0469699.1"/>
    </source>
</evidence>
<name>A0A9Q3BQS5_9BASI</name>
<accession>A0A9Q3BQS5</accession>
<proteinExistence type="predicted"/>
<reference evidence="3" key="1">
    <citation type="submission" date="2021-03" db="EMBL/GenBank/DDBJ databases">
        <title>Draft genome sequence of rust myrtle Austropuccinia psidii MF-1, a brazilian biotype.</title>
        <authorList>
            <person name="Quecine M.C."/>
            <person name="Pachon D.M.R."/>
            <person name="Bonatelli M.L."/>
            <person name="Correr F.H."/>
            <person name="Franceschini L.M."/>
            <person name="Leite T.F."/>
            <person name="Margarido G.R.A."/>
            <person name="Almeida C.A."/>
            <person name="Ferrarezi J.A."/>
            <person name="Labate C.A."/>
        </authorList>
    </citation>
    <scope>NUCLEOTIDE SEQUENCE</scope>
    <source>
        <strain evidence="3">MF-1</strain>
    </source>
</reference>
<feature type="compositionally biased region" description="Basic residues" evidence="2">
    <location>
        <begin position="24"/>
        <end position="34"/>
    </location>
</feature>
<evidence type="ECO:0000256" key="2">
    <source>
        <dbReference type="SAM" id="MobiDB-lite"/>
    </source>
</evidence>
<dbReference type="AlphaFoldDB" id="A0A9Q3BQS5"/>
<evidence type="ECO:0000313" key="4">
    <source>
        <dbReference type="Proteomes" id="UP000765509"/>
    </source>
</evidence>
<feature type="coiled-coil region" evidence="1">
    <location>
        <begin position="205"/>
        <end position="257"/>
    </location>
</feature>
<sequence>MSLVHLRDLGFQRYQPEEREGLSRTRRPGRRHLGHSGGWQDTEETHTHSSIPFSIQQEPQTRGLERYGSSSSAPPTLQRFLSMEHGQEEAHKEQAKSALQWLHTIQKPTDQWPRVTILHKPRKLWEKTRIKGQKHIHLQPKEERVRPNYPEAVGFGERSAQESEVAVNSSRISSPLNRNINPTQIDHNVVTPESNLNSDSLWLQMSQYAEQIQKQFAELEEIHERIKKLTASMNKIVKTLQEEHSQLSKASEETNKRLNLVFEEQNHRKRDRDCLDQDINKLLNVYHSLNPQPQGHLMDIPYQQDDIKPDAIFMNKARSPSPYQD</sequence>